<dbReference type="AlphaFoldDB" id="A0A0L7R9T6"/>
<feature type="compositionally biased region" description="Basic and acidic residues" evidence="1">
    <location>
        <begin position="18"/>
        <end position="30"/>
    </location>
</feature>
<accession>A0A0L7R9T6</accession>
<reference evidence="2 3" key="1">
    <citation type="submission" date="2015-07" db="EMBL/GenBank/DDBJ databases">
        <title>The genome of Habropoda laboriosa.</title>
        <authorList>
            <person name="Pan H."/>
            <person name="Kapheim K."/>
        </authorList>
    </citation>
    <scope>NUCLEOTIDE SEQUENCE [LARGE SCALE GENOMIC DNA]</scope>
    <source>
        <strain evidence="2">0110345459</strain>
    </source>
</reference>
<name>A0A0L7R9T6_9HYME</name>
<gene>
    <name evidence="2" type="ORF">WH47_11380</name>
</gene>
<feature type="region of interest" description="Disordered" evidence="1">
    <location>
        <begin position="1"/>
        <end position="30"/>
    </location>
</feature>
<sequence>MPDINEIINSIGNDDSQDEKQRDREIRGRRGKSNDRYKIIKNEQLWKIKFAKYLINDLKNYGPTGLIHMNALSILTGKPIRIWKPDGRLCQTINNGTSDSLIGHTINVEYHKQAPNCIGHWTLLGNKDPVDAETDLNMCLFTVIAAQTGKSAIDLRTDTIDFLTNNTKHLIAQIDTFLSSNGNNNKTSLMIGGARYIGTSPKAAGVVLDNSQNVYCRGCRAPGHPRGHASDANATGVYDSVENYSRLTGSMKSGFLSRTDQNNVAHLVLKHEKTQQAMRDLNEGMSSVAVKLSRRQLNTDGHALPKMKECYNGEMLFENLDIFQITIVLRHHQGKYMDPNADVLVHTFYPNNKVY</sequence>
<organism evidence="2 3">
    <name type="scientific">Habropoda laboriosa</name>
    <dbReference type="NCBI Taxonomy" id="597456"/>
    <lineage>
        <taxon>Eukaryota</taxon>
        <taxon>Metazoa</taxon>
        <taxon>Ecdysozoa</taxon>
        <taxon>Arthropoda</taxon>
        <taxon>Hexapoda</taxon>
        <taxon>Insecta</taxon>
        <taxon>Pterygota</taxon>
        <taxon>Neoptera</taxon>
        <taxon>Endopterygota</taxon>
        <taxon>Hymenoptera</taxon>
        <taxon>Apocrita</taxon>
        <taxon>Aculeata</taxon>
        <taxon>Apoidea</taxon>
        <taxon>Anthophila</taxon>
        <taxon>Apidae</taxon>
        <taxon>Habropoda</taxon>
    </lineage>
</organism>
<dbReference type="EMBL" id="KQ414620">
    <property type="protein sequence ID" value="KOC67632.1"/>
    <property type="molecule type" value="Genomic_DNA"/>
</dbReference>
<evidence type="ECO:0000313" key="2">
    <source>
        <dbReference type="EMBL" id="KOC67632.1"/>
    </source>
</evidence>
<keyword evidence="3" id="KW-1185">Reference proteome</keyword>
<evidence type="ECO:0000256" key="1">
    <source>
        <dbReference type="SAM" id="MobiDB-lite"/>
    </source>
</evidence>
<protein>
    <submittedName>
        <fullName evidence="2">Uncharacterized protein</fullName>
    </submittedName>
</protein>
<dbReference type="Proteomes" id="UP000053825">
    <property type="component" value="Unassembled WGS sequence"/>
</dbReference>
<proteinExistence type="predicted"/>
<dbReference type="STRING" id="597456.A0A0L7R9T6"/>
<evidence type="ECO:0000313" key="3">
    <source>
        <dbReference type="Proteomes" id="UP000053825"/>
    </source>
</evidence>
<dbReference type="OrthoDB" id="7553586at2759"/>